<keyword evidence="1" id="KW-0175">Coiled coil</keyword>
<organism evidence="3 4">
    <name type="scientific">Streptomyces collinus (strain DSM 40733 / Tue 365)</name>
    <dbReference type="NCBI Taxonomy" id="1214242"/>
    <lineage>
        <taxon>Bacteria</taxon>
        <taxon>Bacillati</taxon>
        <taxon>Actinomycetota</taxon>
        <taxon>Actinomycetes</taxon>
        <taxon>Kitasatosporales</taxon>
        <taxon>Streptomycetaceae</taxon>
        <taxon>Streptomyces</taxon>
    </lineage>
</organism>
<gene>
    <name evidence="3" type="ORF">B446_35508</name>
</gene>
<dbReference type="HOGENOM" id="CLU_606783_0_0_11"/>
<dbReference type="PATRIC" id="fig|1214242.5.peg.7243"/>
<dbReference type="AlphaFoldDB" id="S5W0R0"/>
<feature type="region of interest" description="Disordered" evidence="2">
    <location>
        <begin position="431"/>
        <end position="451"/>
    </location>
</feature>
<evidence type="ECO:0000313" key="4">
    <source>
        <dbReference type="Proteomes" id="UP000015423"/>
    </source>
</evidence>
<dbReference type="Proteomes" id="UP000015423">
    <property type="component" value="Plasmid pSCO1"/>
</dbReference>
<proteinExistence type="predicted"/>
<evidence type="ECO:0000313" key="3">
    <source>
        <dbReference type="EMBL" id="AGS73860.1"/>
    </source>
</evidence>
<evidence type="ECO:0000256" key="1">
    <source>
        <dbReference type="SAM" id="Coils"/>
    </source>
</evidence>
<protein>
    <submittedName>
        <fullName evidence="3">Uncharacterized protein</fullName>
    </submittedName>
</protein>
<accession>S5W0R0</accession>
<dbReference type="KEGG" id="sci:B446_35508"/>
<dbReference type="Gene3D" id="1.10.287.1490">
    <property type="match status" value="1"/>
</dbReference>
<feature type="region of interest" description="Disordered" evidence="2">
    <location>
        <begin position="17"/>
        <end position="50"/>
    </location>
</feature>
<sequence>MRCVGTHQDAREIGALGGHMNESAGSNPFHPAQWKGRKKDDGKAEWPPPGLPANRRAWLVWFADALARGGFTSLGQTSREVITTDGKGREIPRRQLHVVESTMSRWLDGKHLPGPRLFQTVMECLNERIEERRRIGGNVPDRLTGAELAEGLRLLEAARVARDAAMLPAQCDVEQRERDLAEASARLEEMRGLRDRLAGQLEEARSSVERLQQRIAEVETASEALRDDYDAAVRRVRQLEERLAGVHAALEGWQARYEGLRAEYETARAAARQERMAMQDELCDLRAAVWLTGQDLQEAEAARHEAETAWDKLSVDANSLREELRTTRQREDQKAADRLQKIDEAVLRLKTEPYPERFLRTIRDTWDRDDIYLLALRLGEEEKGPSPRRLTNMVGVHYYDPSDGKPGILRRFIADLYHIRLEPRARLPRKRPVNAEDGGTNPFALGDGTQI</sequence>
<geneLocation type="plasmid" evidence="3 4">
    <name>pSCO1</name>
</geneLocation>
<keyword evidence="4" id="KW-1185">Reference proteome</keyword>
<keyword evidence="3" id="KW-0614">Plasmid</keyword>
<reference evidence="3 4" key="1">
    <citation type="submission" date="2012-10" db="EMBL/GenBank/DDBJ databases">
        <title>The complete genome sequence of Streptomyces collinus Tu 365.</title>
        <authorList>
            <person name="Ruckert C."/>
            <person name="Szczepanowski R."/>
            <person name="Goesmann A."/>
            <person name="Pross E.K."/>
            <person name="Musiol E.M."/>
            <person name="Blin K."/>
            <person name="Wohlleben W."/>
            <person name="Puhler A."/>
            <person name="Weber T."/>
            <person name="Kalinowski J."/>
        </authorList>
    </citation>
    <scope>NUCLEOTIDE SEQUENCE [LARGE SCALE GENOMIC DNA]</scope>
    <source>
        <strain evidence="4">DSM 40733 / Tue 365</strain>
        <plasmid evidence="3 4">pSCO1</plasmid>
    </source>
</reference>
<feature type="coiled-coil region" evidence="1">
    <location>
        <begin position="173"/>
        <end position="281"/>
    </location>
</feature>
<name>S5W0R0_STRC3</name>
<evidence type="ECO:0000256" key="2">
    <source>
        <dbReference type="SAM" id="MobiDB-lite"/>
    </source>
</evidence>
<dbReference type="EMBL" id="CP006260">
    <property type="protein sequence ID" value="AGS73860.1"/>
    <property type="molecule type" value="Genomic_DNA"/>
</dbReference>